<dbReference type="PANTHER" id="PTHR34954">
    <property type="entry name" value="EXPRESSED PROTEIN"/>
    <property type="match status" value="1"/>
</dbReference>
<dbReference type="InterPro" id="IPR044160">
    <property type="entry name" value="TGD4-like"/>
</dbReference>
<dbReference type="AlphaFoldDB" id="A0A835M2X4"/>
<sequence>MQLPEHDITLEAAWLELFIDRNGKYWDVPESISLDVSYLIFDSGLRYRAVTFGDKKRSKKISLLRQRREGGSGAGGAGGSGSGSILWLGNGLDRAGSGSIREETSGFGTY</sequence>
<dbReference type="PANTHER" id="PTHR34954:SF3">
    <property type="entry name" value="EXPRESSED PROTEIN"/>
    <property type="match status" value="1"/>
</dbReference>
<organism evidence="1 2">
    <name type="scientific">Coptis chinensis</name>
    <dbReference type="NCBI Taxonomy" id="261450"/>
    <lineage>
        <taxon>Eukaryota</taxon>
        <taxon>Viridiplantae</taxon>
        <taxon>Streptophyta</taxon>
        <taxon>Embryophyta</taxon>
        <taxon>Tracheophyta</taxon>
        <taxon>Spermatophyta</taxon>
        <taxon>Magnoliopsida</taxon>
        <taxon>Ranunculales</taxon>
        <taxon>Ranunculaceae</taxon>
        <taxon>Coptidoideae</taxon>
        <taxon>Coptis</taxon>
    </lineage>
</organism>
<dbReference type="GO" id="GO:0009941">
    <property type="term" value="C:chloroplast envelope"/>
    <property type="evidence" value="ECO:0007669"/>
    <property type="project" value="TreeGrafter"/>
</dbReference>
<protein>
    <submittedName>
        <fullName evidence="1">Uncharacterized protein</fullName>
    </submittedName>
</protein>
<name>A0A835M2X4_9MAGN</name>
<dbReference type="GO" id="GO:1990052">
    <property type="term" value="P:ER to chloroplast lipid transport"/>
    <property type="evidence" value="ECO:0007669"/>
    <property type="project" value="InterPro"/>
</dbReference>
<evidence type="ECO:0000313" key="2">
    <source>
        <dbReference type="Proteomes" id="UP000631114"/>
    </source>
</evidence>
<keyword evidence="2" id="KW-1185">Reference proteome</keyword>
<reference evidence="1 2" key="1">
    <citation type="submission" date="2020-10" db="EMBL/GenBank/DDBJ databases">
        <title>The Coptis chinensis genome and diversification of protoberbering-type alkaloids.</title>
        <authorList>
            <person name="Wang B."/>
            <person name="Shu S."/>
            <person name="Song C."/>
            <person name="Liu Y."/>
        </authorList>
    </citation>
    <scope>NUCLEOTIDE SEQUENCE [LARGE SCALE GENOMIC DNA]</scope>
    <source>
        <strain evidence="1">HL-2020</strain>
        <tissue evidence="1">Leaf</tissue>
    </source>
</reference>
<dbReference type="GO" id="GO:0034196">
    <property type="term" value="P:acylglycerol transport"/>
    <property type="evidence" value="ECO:0007669"/>
    <property type="project" value="InterPro"/>
</dbReference>
<dbReference type="GO" id="GO:0070300">
    <property type="term" value="F:phosphatidic acid binding"/>
    <property type="evidence" value="ECO:0007669"/>
    <property type="project" value="InterPro"/>
</dbReference>
<accession>A0A835M2X4</accession>
<gene>
    <name evidence="1" type="ORF">IFM89_038003</name>
</gene>
<proteinExistence type="predicted"/>
<dbReference type="Proteomes" id="UP000631114">
    <property type="component" value="Unassembled WGS sequence"/>
</dbReference>
<evidence type="ECO:0000313" key="1">
    <source>
        <dbReference type="EMBL" id="KAF9612084.1"/>
    </source>
</evidence>
<dbReference type="EMBL" id="JADFTS010000004">
    <property type="protein sequence ID" value="KAF9612084.1"/>
    <property type="molecule type" value="Genomic_DNA"/>
</dbReference>
<comment type="caution">
    <text evidence="1">The sequence shown here is derived from an EMBL/GenBank/DDBJ whole genome shotgun (WGS) entry which is preliminary data.</text>
</comment>